<reference evidence="6 7" key="1">
    <citation type="journal article" date="2019" name="Nat. Ecol. Evol.">
        <title>Megaphylogeny resolves global patterns of mushroom evolution.</title>
        <authorList>
            <person name="Varga T."/>
            <person name="Krizsan K."/>
            <person name="Foldi C."/>
            <person name="Dima B."/>
            <person name="Sanchez-Garcia M."/>
            <person name="Sanchez-Ramirez S."/>
            <person name="Szollosi G.J."/>
            <person name="Szarkandi J.G."/>
            <person name="Papp V."/>
            <person name="Albert L."/>
            <person name="Andreopoulos W."/>
            <person name="Angelini C."/>
            <person name="Antonin V."/>
            <person name="Barry K.W."/>
            <person name="Bougher N.L."/>
            <person name="Buchanan P."/>
            <person name="Buyck B."/>
            <person name="Bense V."/>
            <person name="Catcheside P."/>
            <person name="Chovatia M."/>
            <person name="Cooper J."/>
            <person name="Damon W."/>
            <person name="Desjardin D."/>
            <person name="Finy P."/>
            <person name="Geml J."/>
            <person name="Haridas S."/>
            <person name="Hughes K."/>
            <person name="Justo A."/>
            <person name="Karasinski D."/>
            <person name="Kautmanova I."/>
            <person name="Kiss B."/>
            <person name="Kocsube S."/>
            <person name="Kotiranta H."/>
            <person name="LaButti K.M."/>
            <person name="Lechner B.E."/>
            <person name="Liimatainen K."/>
            <person name="Lipzen A."/>
            <person name="Lukacs Z."/>
            <person name="Mihaltcheva S."/>
            <person name="Morgado L.N."/>
            <person name="Niskanen T."/>
            <person name="Noordeloos M.E."/>
            <person name="Ohm R.A."/>
            <person name="Ortiz-Santana B."/>
            <person name="Ovrebo C."/>
            <person name="Racz N."/>
            <person name="Riley R."/>
            <person name="Savchenko A."/>
            <person name="Shiryaev A."/>
            <person name="Soop K."/>
            <person name="Spirin V."/>
            <person name="Szebenyi C."/>
            <person name="Tomsovsky M."/>
            <person name="Tulloss R.E."/>
            <person name="Uehling J."/>
            <person name="Grigoriev I.V."/>
            <person name="Vagvolgyi C."/>
            <person name="Papp T."/>
            <person name="Martin F.M."/>
            <person name="Miettinen O."/>
            <person name="Hibbett D.S."/>
            <person name="Nagy L.G."/>
        </authorList>
    </citation>
    <scope>NUCLEOTIDE SEQUENCE [LARGE SCALE GENOMIC DNA]</scope>
    <source>
        <strain evidence="6 7">CBS 166.37</strain>
    </source>
</reference>
<evidence type="ECO:0000256" key="5">
    <source>
        <dbReference type="SAM" id="MobiDB-lite"/>
    </source>
</evidence>
<dbReference type="Gene3D" id="3.50.50.60">
    <property type="entry name" value="FAD/NAD(P)-binding domain"/>
    <property type="match status" value="1"/>
</dbReference>
<feature type="compositionally biased region" description="Polar residues" evidence="5">
    <location>
        <begin position="470"/>
        <end position="482"/>
    </location>
</feature>
<dbReference type="InterPro" id="IPR050816">
    <property type="entry name" value="Flavin-dep_Halogenase_NPB"/>
</dbReference>
<evidence type="ECO:0000256" key="1">
    <source>
        <dbReference type="ARBA" id="ARBA00005706"/>
    </source>
</evidence>
<protein>
    <recommendedName>
        <fullName evidence="8">Halogenase</fullName>
    </recommendedName>
</protein>
<dbReference type="OrthoDB" id="3340390at2759"/>
<sequence length="532" mass="58675">MSESMIEPSTITSVPLQVSVLVIGGGPAGSYAASVLAREGIDVLVLEAERFPRYHVGESQLASFRHFLRFIDLEAKFEAHGFVKKVGAAFKLNQRKREGYTDFISTDKNNYSWNVLRSEADHLMLQHVTCLGGKVCEEIRVTDIIFDPGFTEPSHLRPIAAKWKNKSGQTGTTAFDYLIDASGRAGILSVKYLRNRAYNAEFRNIAFWGYWSGCAEYKPGTPQAGSPYFEALTDCSGWAWIIPLNVKGSPVASVGVVLKQEISDAKRKSQETGKAVPTLEHYLNILNLAPTLKAMLQDATLIQTDDSPTIRTASDYSYSAAAYAGYNYRIIGDAGAFIDPYFSSGVHLAVSSGLSAAATICAVIRGDCDELQASRWHTARVDTSYTRFLVVVLGVYQHIRSQDSTLLSDTNEDNFDRAFSEFAPVIQGHIDSGNNLSASDMSKLVEFYSRHAYEPSTPEERQRLAPGPISTANPSETSSSIPGDTADAILRSMQVRKLFRIEDINHIDHFVADHIQGYRLRLQRGSLGLQKV</sequence>
<dbReference type="GO" id="GO:0004497">
    <property type="term" value="F:monooxygenase activity"/>
    <property type="evidence" value="ECO:0007669"/>
    <property type="project" value="UniProtKB-KW"/>
</dbReference>
<dbReference type="AlphaFoldDB" id="A0A5C3LRJ2"/>
<feature type="region of interest" description="Disordered" evidence="5">
    <location>
        <begin position="455"/>
        <end position="484"/>
    </location>
</feature>
<evidence type="ECO:0008006" key="8">
    <source>
        <dbReference type="Google" id="ProtNLM"/>
    </source>
</evidence>
<keyword evidence="7" id="KW-1185">Reference proteome</keyword>
<dbReference type="GO" id="GO:0044550">
    <property type="term" value="P:secondary metabolite biosynthetic process"/>
    <property type="evidence" value="ECO:0007669"/>
    <property type="project" value="UniProtKB-ARBA"/>
</dbReference>
<evidence type="ECO:0000313" key="6">
    <source>
        <dbReference type="EMBL" id="TFK34636.1"/>
    </source>
</evidence>
<comment type="similarity">
    <text evidence="1">Belongs to the flavin-dependent halogenase family.</text>
</comment>
<dbReference type="PANTHER" id="PTHR43747">
    <property type="entry name" value="FAD-BINDING PROTEIN"/>
    <property type="match status" value="1"/>
</dbReference>
<dbReference type="PRINTS" id="PR00420">
    <property type="entry name" value="RNGMNOXGNASE"/>
</dbReference>
<evidence type="ECO:0000256" key="4">
    <source>
        <dbReference type="ARBA" id="ARBA00049364"/>
    </source>
</evidence>
<accession>A0A5C3LRJ2</accession>
<dbReference type="SUPFAM" id="SSF51905">
    <property type="entry name" value="FAD/NAD(P)-binding domain"/>
    <property type="match status" value="1"/>
</dbReference>
<keyword evidence="3" id="KW-0503">Monooxygenase</keyword>
<dbReference type="Proteomes" id="UP000308652">
    <property type="component" value="Unassembled WGS sequence"/>
</dbReference>
<dbReference type="PANTHER" id="PTHR43747:SF5">
    <property type="entry name" value="FAD-BINDING DOMAIN-CONTAINING PROTEIN"/>
    <property type="match status" value="1"/>
</dbReference>
<dbReference type="InterPro" id="IPR036188">
    <property type="entry name" value="FAD/NAD-bd_sf"/>
</dbReference>
<evidence type="ECO:0000256" key="2">
    <source>
        <dbReference type="ARBA" id="ARBA00023002"/>
    </source>
</evidence>
<keyword evidence="2" id="KW-0560">Oxidoreductase</keyword>
<comment type="catalytic activity">
    <reaction evidence="4">
        <text>melleolide F + FADH2 + chloride + O2 = 6'-chloromelleolide F + FAD + 2 H2O + H(+)</text>
        <dbReference type="Rhea" id="RHEA:67160"/>
        <dbReference type="ChEBI" id="CHEBI:15377"/>
        <dbReference type="ChEBI" id="CHEBI:15378"/>
        <dbReference type="ChEBI" id="CHEBI:15379"/>
        <dbReference type="ChEBI" id="CHEBI:17996"/>
        <dbReference type="ChEBI" id="CHEBI:57692"/>
        <dbReference type="ChEBI" id="CHEBI:58307"/>
        <dbReference type="ChEBI" id="CHEBI:167712"/>
        <dbReference type="ChEBI" id="CHEBI:167713"/>
    </reaction>
    <physiologicalReaction direction="left-to-right" evidence="4">
        <dbReference type="Rhea" id="RHEA:67161"/>
    </physiologicalReaction>
</comment>
<name>A0A5C3LRJ2_9AGAR</name>
<proteinExistence type="inferred from homology"/>
<dbReference type="InterPro" id="IPR006905">
    <property type="entry name" value="Flavin_halogenase"/>
</dbReference>
<dbReference type="GO" id="GO:0140907">
    <property type="term" value="F:flavin-dependent halogenase activity"/>
    <property type="evidence" value="ECO:0007669"/>
    <property type="project" value="UniProtKB-ARBA"/>
</dbReference>
<dbReference type="Pfam" id="PF04820">
    <property type="entry name" value="Trp_halogenase"/>
    <property type="match status" value="2"/>
</dbReference>
<gene>
    <name evidence="6" type="ORF">BDQ12DRAFT_689303</name>
</gene>
<evidence type="ECO:0000313" key="7">
    <source>
        <dbReference type="Proteomes" id="UP000308652"/>
    </source>
</evidence>
<dbReference type="EMBL" id="ML213629">
    <property type="protein sequence ID" value="TFK34636.1"/>
    <property type="molecule type" value="Genomic_DNA"/>
</dbReference>
<evidence type="ECO:0000256" key="3">
    <source>
        <dbReference type="ARBA" id="ARBA00023033"/>
    </source>
</evidence>
<organism evidence="6 7">
    <name type="scientific">Crucibulum laeve</name>
    <dbReference type="NCBI Taxonomy" id="68775"/>
    <lineage>
        <taxon>Eukaryota</taxon>
        <taxon>Fungi</taxon>
        <taxon>Dikarya</taxon>
        <taxon>Basidiomycota</taxon>
        <taxon>Agaricomycotina</taxon>
        <taxon>Agaricomycetes</taxon>
        <taxon>Agaricomycetidae</taxon>
        <taxon>Agaricales</taxon>
        <taxon>Agaricineae</taxon>
        <taxon>Nidulariaceae</taxon>
        <taxon>Crucibulum</taxon>
    </lineage>
</organism>
<dbReference type="STRING" id="68775.A0A5C3LRJ2"/>